<comment type="subunit">
    <text evidence="4">Homotrimer.</text>
</comment>
<feature type="transmembrane region" description="Helical" evidence="13">
    <location>
        <begin position="465"/>
        <end position="485"/>
    </location>
</feature>
<name>A0ABS9Q3F8_9MICO</name>
<feature type="compositionally biased region" description="Basic and acidic residues" evidence="12">
    <location>
        <begin position="445"/>
        <end position="463"/>
    </location>
</feature>
<evidence type="ECO:0000256" key="11">
    <source>
        <dbReference type="ARBA" id="ARBA00049340"/>
    </source>
</evidence>
<evidence type="ECO:0000256" key="6">
    <source>
        <dbReference type="ARBA" id="ARBA00017290"/>
    </source>
</evidence>
<feature type="transmembrane region" description="Helical" evidence="13">
    <location>
        <begin position="267"/>
        <end position="287"/>
    </location>
</feature>
<dbReference type="InterPro" id="IPR011707">
    <property type="entry name" value="Cu-oxidase-like_N"/>
</dbReference>
<keyword evidence="7" id="KW-0479">Metal-binding</keyword>
<dbReference type="InterPro" id="IPR001287">
    <property type="entry name" value="NO2-reductase_Cu"/>
</dbReference>
<comment type="cofactor">
    <cofactor evidence="2">
        <name>Cu(2+)</name>
        <dbReference type="ChEBI" id="CHEBI:29036"/>
    </cofactor>
</comment>
<dbReference type="PANTHER" id="PTHR11709:SF394">
    <property type="entry name" value="FI03373P-RELATED"/>
    <property type="match status" value="1"/>
</dbReference>
<dbReference type="InterPro" id="IPR008972">
    <property type="entry name" value="Cupredoxin"/>
</dbReference>
<feature type="transmembrane region" description="Helical" evidence="13">
    <location>
        <begin position="335"/>
        <end position="359"/>
    </location>
</feature>
<keyword evidence="16" id="KW-1185">Reference proteome</keyword>
<dbReference type="Pfam" id="PF07732">
    <property type="entry name" value="Cu-oxidase_3"/>
    <property type="match status" value="1"/>
</dbReference>
<feature type="transmembrane region" description="Helical" evidence="13">
    <location>
        <begin position="380"/>
        <end position="399"/>
    </location>
</feature>
<dbReference type="Proteomes" id="UP001521931">
    <property type="component" value="Unassembled WGS sequence"/>
</dbReference>
<evidence type="ECO:0000256" key="3">
    <source>
        <dbReference type="ARBA" id="ARBA00010609"/>
    </source>
</evidence>
<keyword evidence="8" id="KW-0677">Repeat</keyword>
<evidence type="ECO:0000256" key="10">
    <source>
        <dbReference type="ARBA" id="ARBA00023008"/>
    </source>
</evidence>
<protein>
    <recommendedName>
        <fullName evidence="6">Copper-containing nitrite reductase</fullName>
        <ecNumber evidence="5">1.7.2.1</ecNumber>
    </recommendedName>
</protein>
<feature type="transmembrane region" description="Helical" evidence="13">
    <location>
        <begin position="299"/>
        <end position="323"/>
    </location>
</feature>
<evidence type="ECO:0000256" key="1">
    <source>
        <dbReference type="ARBA" id="ARBA00001960"/>
    </source>
</evidence>
<feature type="transmembrane region" description="Helical" evidence="13">
    <location>
        <begin position="115"/>
        <end position="133"/>
    </location>
</feature>
<evidence type="ECO:0000259" key="14">
    <source>
        <dbReference type="Pfam" id="PF07732"/>
    </source>
</evidence>
<gene>
    <name evidence="15" type="ORF">MHL29_11030</name>
</gene>
<dbReference type="PRINTS" id="PR00695">
    <property type="entry name" value="CUNO2RDTASE"/>
</dbReference>
<feature type="transmembrane region" description="Helical" evidence="13">
    <location>
        <begin position="46"/>
        <end position="66"/>
    </location>
</feature>
<evidence type="ECO:0000313" key="15">
    <source>
        <dbReference type="EMBL" id="MCG7322410.1"/>
    </source>
</evidence>
<feature type="transmembrane region" description="Helical" evidence="13">
    <location>
        <begin position="170"/>
        <end position="192"/>
    </location>
</feature>
<dbReference type="PANTHER" id="PTHR11709">
    <property type="entry name" value="MULTI-COPPER OXIDASE"/>
    <property type="match status" value="1"/>
</dbReference>
<evidence type="ECO:0000256" key="5">
    <source>
        <dbReference type="ARBA" id="ARBA00011882"/>
    </source>
</evidence>
<evidence type="ECO:0000313" key="16">
    <source>
        <dbReference type="Proteomes" id="UP001521931"/>
    </source>
</evidence>
<evidence type="ECO:0000256" key="8">
    <source>
        <dbReference type="ARBA" id="ARBA00022737"/>
    </source>
</evidence>
<dbReference type="EC" id="1.7.2.1" evidence="5"/>
<dbReference type="CDD" id="cd04208">
    <property type="entry name" value="CuRO_2_CuNIR"/>
    <property type="match status" value="1"/>
</dbReference>
<dbReference type="EMBL" id="JAKRCV010000034">
    <property type="protein sequence ID" value="MCG7322410.1"/>
    <property type="molecule type" value="Genomic_DNA"/>
</dbReference>
<keyword evidence="13" id="KW-0812">Transmembrane</keyword>
<evidence type="ECO:0000256" key="13">
    <source>
        <dbReference type="SAM" id="Phobius"/>
    </source>
</evidence>
<keyword evidence="13" id="KW-1133">Transmembrane helix</keyword>
<keyword evidence="10" id="KW-0186">Copper</keyword>
<comment type="caution">
    <text evidence="15">The sequence shown here is derived from an EMBL/GenBank/DDBJ whole genome shotgun (WGS) entry which is preliminary data.</text>
</comment>
<dbReference type="InterPro" id="IPR045087">
    <property type="entry name" value="Cu-oxidase_fam"/>
</dbReference>
<feature type="transmembrane region" description="Helical" evidence="13">
    <location>
        <begin position="139"/>
        <end position="158"/>
    </location>
</feature>
<evidence type="ECO:0000256" key="4">
    <source>
        <dbReference type="ARBA" id="ARBA00011233"/>
    </source>
</evidence>
<evidence type="ECO:0000256" key="2">
    <source>
        <dbReference type="ARBA" id="ARBA00001973"/>
    </source>
</evidence>
<comment type="catalytic activity">
    <reaction evidence="11">
        <text>nitric oxide + Fe(III)-[cytochrome c] + H2O = Fe(II)-[cytochrome c] + nitrite + 2 H(+)</text>
        <dbReference type="Rhea" id="RHEA:15233"/>
        <dbReference type="Rhea" id="RHEA-COMP:10350"/>
        <dbReference type="Rhea" id="RHEA-COMP:14399"/>
        <dbReference type="ChEBI" id="CHEBI:15377"/>
        <dbReference type="ChEBI" id="CHEBI:15378"/>
        <dbReference type="ChEBI" id="CHEBI:16301"/>
        <dbReference type="ChEBI" id="CHEBI:16480"/>
        <dbReference type="ChEBI" id="CHEBI:29033"/>
        <dbReference type="ChEBI" id="CHEBI:29034"/>
        <dbReference type="EC" id="1.7.2.1"/>
    </reaction>
</comment>
<feature type="region of interest" description="Disordered" evidence="12">
    <location>
        <begin position="1"/>
        <end position="35"/>
    </location>
</feature>
<feature type="transmembrane region" description="Helical" evidence="13">
    <location>
        <begin position="242"/>
        <end position="261"/>
    </location>
</feature>
<accession>A0ABS9Q3F8</accession>
<feature type="region of interest" description="Disordered" evidence="12">
    <location>
        <begin position="439"/>
        <end position="463"/>
    </location>
</feature>
<evidence type="ECO:0000256" key="12">
    <source>
        <dbReference type="SAM" id="MobiDB-lite"/>
    </source>
</evidence>
<feature type="domain" description="Plastocyanin-like" evidence="14">
    <location>
        <begin position="667"/>
        <end position="767"/>
    </location>
</feature>
<dbReference type="SUPFAM" id="SSF49503">
    <property type="entry name" value="Cupredoxins"/>
    <property type="match status" value="3"/>
</dbReference>
<dbReference type="RefSeq" id="WP_239264652.1">
    <property type="nucleotide sequence ID" value="NZ_JAKRCV010000034.1"/>
</dbReference>
<comment type="similarity">
    <text evidence="3">Belongs to the multicopper oxidase family.</text>
</comment>
<keyword evidence="9" id="KW-0560">Oxidoreductase</keyword>
<organism evidence="15 16">
    <name type="scientific">Arsenicicoccus bolidensis</name>
    <dbReference type="NCBI Taxonomy" id="229480"/>
    <lineage>
        <taxon>Bacteria</taxon>
        <taxon>Bacillati</taxon>
        <taxon>Actinomycetota</taxon>
        <taxon>Actinomycetes</taxon>
        <taxon>Micrococcales</taxon>
        <taxon>Intrasporangiaceae</taxon>
        <taxon>Arsenicicoccus</taxon>
    </lineage>
</organism>
<sequence>MSLLTPGGRRPETPQTPDTPDTPGTPTNGPGPQGFSDRARWHVRSFLPVLAWLVAAAVISVVHRFVPGSRWMLVHFLLLGAVSNAIVTWTWHFTGALVRRPATATETQHQVVRQILLNVGVVGVSAGVVGGQLRTTVAGAVVVGGVLAWHGVALGVRARRSLSNRFRRTITYYTAACLLLPVGAALGAFMAAGRSDEWQSRLVLAHLALNLLGFVGLTILGTLVTLWPTMLRTRLEEGSERTFAAVLPILLGAIVVTVAGSVLGLTWVVAAGLVLYAAGTVTLLIPLVRTAVRKPPWQFSTWSVGAGMVWLLVALGQLVWLVVRTPRVARVHDDLGLVVSSFAVGFVAQVLFGALSYLLPVMLGGGPAAVRHTTSITQRFGAWRVTVTSLGLLVCLLPVPSLVRVTASVLVLVALCFTPPLLVRAAVVAHRLRTHPELTRALPLPERRADGAPTPSHERERGRPLGGLVAGLAAVLLAVAGGVAMDPAAVFRSDAAGGVTPTGRTVDATVTAQGMRFTPDTVTVNPGDRLVITVTNTDADVHDLTLETGEQSGRLARGQSARMDVGVVGRSVEGWCSIVGHRQMGMVFHVRTTGGDDVAAAPGVAGALAGGGHGGHAAGGAASPEVDLHGTFPAGFTARDATLPPAPAATLHRITLRAQDVDLPVGPGVTRRMWTFNGQAPGPAIRGKVGDRFEITLVNQGTIGHSIDFHAGALAPDGPMRTIQPGESLVYRFTATRSGIWMYHCSTMPMSVHIAAGMAGAVIIDPPGLPRVDKEYLVVQSELYLGAGSEPADAAKIAAHQPDAVVFNGTSGQYDARPLTAKVGERVRFWVLDVGPDEPTTFHVVGAQFDRAFKEGAWLLRAAPGEPDAPGGSQALDLGAAQGGFVEMTFPEAGHYPFVNHMMSRAESGAHGIVEVR</sequence>
<dbReference type="Gene3D" id="2.60.40.420">
    <property type="entry name" value="Cupredoxins - blue copper proteins"/>
    <property type="match status" value="3"/>
</dbReference>
<feature type="transmembrane region" description="Helical" evidence="13">
    <location>
        <begin position="72"/>
        <end position="94"/>
    </location>
</feature>
<dbReference type="CDD" id="cd11020">
    <property type="entry name" value="CuRO_1_CuNIR"/>
    <property type="match status" value="1"/>
</dbReference>
<comment type="cofactor">
    <cofactor evidence="1">
        <name>Cu(+)</name>
        <dbReference type="ChEBI" id="CHEBI:49552"/>
    </cofactor>
</comment>
<keyword evidence="13" id="KW-0472">Membrane</keyword>
<proteinExistence type="inferred from homology"/>
<reference evidence="15 16" key="1">
    <citation type="submission" date="2022-02" db="EMBL/GenBank/DDBJ databases">
        <title>Uncovering new skin microbiome diversity through culturing and metagenomics.</title>
        <authorList>
            <person name="Conlan S."/>
            <person name="Deming C."/>
            <person name="Nisc Comparative Sequencing Program N."/>
            <person name="Segre J.A."/>
        </authorList>
    </citation>
    <scope>NUCLEOTIDE SEQUENCE [LARGE SCALE GENOMIC DNA]</scope>
    <source>
        <strain evidence="15 16">ACRQZ</strain>
    </source>
</reference>
<feature type="compositionally biased region" description="Low complexity" evidence="12">
    <location>
        <begin position="13"/>
        <end position="34"/>
    </location>
</feature>
<feature type="transmembrane region" description="Helical" evidence="13">
    <location>
        <begin position="204"/>
        <end position="230"/>
    </location>
</feature>
<evidence type="ECO:0000256" key="7">
    <source>
        <dbReference type="ARBA" id="ARBA00022723"/>
    </source>
</evidence>
<feature type="transmembrane region" description="Helical" evidence="13">
    <location>
        <begin position="405"/>
        <end position="423"/>
    </location>
</feature>
<evidence type="ECO:0000256" key="9">
    <source>
        <dbReference type="ARBA" id="ARBA00023002"/>
    </source>
</evidence>